<dbReference type="GO" id="GO:0005524">
    <property type="term" value="F:ATP binding"/>
    <property type="evidence" value="ECO:0007669"/>
    <property type="project" value="UniProtKB-KW"/>
</dbReference>
<name>A0A4R6RF34_9BURK</name>
<keyword evidence="2" id="KW-0547">Nucleotide-binding</keyword>
<dbReference type="PANTHER" id="PTHR30050">
    <property type="entry name" value="CHROMOSOMAL REPLICATION INITIATOR PROTEIN DNAA"/>
    <property type="match status" value="1"/>
</dbReference>
<reference evidence="5 6" key="1">
    <citation type="submission" date="2019-03" db="EMBL/GenBank/DDBJ databases">
        <title>Genomic Encyclopedia of Type Strains, Phase IV (KMG-IV): sequencing the most valuable type-strain genomes for metagenomic binning, comparative biology and taxonomic classification.</title>
        <authorList>
            <person name="Goeker M."/>
        </authorList>
    </citation>
    <scope>NUCLEOTIDE SEQUENCE [LARGE SCALE GENOMIC DNA]</scope>
    <source>
        <strain evidence="5 6">DSM 11901</strain>
    </source>
</reference>
<accession>A0A4R6RF34</accession>
<dbReference type="EMBL" id="SNXW01000003">
    <property type="protein sequence ID" value="TDP84784.1"/>
    <property type="molecule type" value="Genomic_DNA"/>
</dbReference>
<dbReference type="SUPFAM" id="SSF52540">
    <property type="entry name" value="P-loop containing nucleoside triphosphate hydrolases"/>
    <property type="match status" value="1"/>
</dbReference>
<dbReference type="RefSeq" id="WP_133608033.1">
    <property type="nucleotide sequence ID" value="NZ_SNXW01000003.1"/>
</dbReference>
<dbReference type="InterPro" id="IPR003593">
    <property type="entry name" value="AAA+_ATPase"/>
</dbReference>
<evidence type="ECO:0000313" key="6">
    <source>
        <dbReference type="Proteomes" id="UP000294593"/>
    </source>
</evidence>
<evidence type="ECO:0000256" key="2">
    <source>
        <dbReference type="ARBA" id="ARBA00022741"/>
    </source>
</evidence>
<keyword evidence="3" id="KW-0067">ATP-binding</keyword>
<feature type="domain" description="AAA+ ATPase" evidence="4">
    <location>
        <begin position="98"/>
        <end position="238"/>
    </location>
</feature>
<dbReference type="InterPro" id="IPR047661">
    <property type="entry name" value="IstB"/>
</dbReference>
<comment type="caution">
    <text evidence="5">The sequence shown here is derived from an EMBL/GenBank/DDBJ whole genome shotgun (WGS) entry which is preliminary data.</text>
</comment>
<dbReference type="InterPro" id="IPR028350">
    <property type="entry name" value="DNAC/IstB-like"/>
</dbReference>
<sequence>MMMNHTIDKLHDLKLEGMARALDEQLSTAASSPLSFEERVTLLVDAEATFRDNKRLQRLLANAKLRESACVEDIDYRASRKLDRSLMATLAQCTWMNHGLNVILTGPTGSGKTWLACALGNQACRHGLSVKFMRVPLLLDELAISHGDGSFRKKLMMWAKLDLLILDDVGINTLTATGRSDLLELIEQRSGSKSTIVTSQLPLSKWHDYLSGGNPTVGDAIMDRLVNGAHRIDLVGESLRRRKAANGA</sequence>
<dbReference type="PANTHER" id="PTHR30050:SF4">
    <property type="entry name" value="ATP-BINDING PROTEIN RV3427C IN INSERTION SEQUENCE-RELATED"/>
    <property type="match status" value="1"/>
</dbReference>
<dbReference type="CDD" id="cd00009">
    <property type="entry name" value="AAA"/>
    <property type="match status" value="1"/>
</dbReference>
<dbReference type="OrthoDB" id="8150723at2"/>
<organism evidence="5 6">
    <name type="scientific">Aquabacterium commune</name>
    <dbReference type="NCBI Taxonomy" id="70586"/>
    <lineage>
        <taxon>Bacteria</taxon>
        <taxon>Pseudomonadati</taxon>
        <taxon>Pseudomonadota</taxon>
        <taxon>Betaproteobacteria</taxon>
        <taxon>Burkholderiales</taxon>
        <taxon>Aquabacterium</taxon>
    </lineage>
</organism>
<dbReference type="NCBIfam" id="NF038214">
    <property type="entry name" value="IS21_help_AAA"/>
    <property type="match status" value="1"/>
</dbReference>
<dbReference type="InterPro" id="IPR002611">
    <property type="entry name" value="IstB_ATP-bd"/>
</dbReference>
<dbReference type="GO" id="GO:0006260">
    <property type="term" value="P:DNA replication"/>
    <property type="evidence" value="ECO:0007669"/>
    <property type="project" value="TreeGrafter"/>
</dbReference>
<evidence type="ECO:0000256" key="3">
    <source>
        <dbReference type="ARBA" id="ARBA00022840"/>
    </source>
</evidence>
<dbReference type="SMART" id="SM00382">
    <property type="entry name" value="AAA"/>
    <property type="match status" value="1"/>
</dbReference>
<dbReference type="AlphaFoldDB" id="A0A4R6RF34"/>
<keyword evidence="6" id="KW-1185">Reference proteome</keyword>
<evidence type="ECO:0000256" key="1">
    <source>
        <dbReference type="ARBA" id="ARBA00008059"/>
    </source>
</evidence>
<dbReference type="PIRSF" id="PIRSF003073">
    <property type="entry name" value="DNAC_TnpB_IstB"/>
    <property type="match status" value="1"/>
</dbReference>
<dbReference type="Proteomes" id="UP000294593">
    <property type="component" value="Unassembled WGS sequence"/>
</dbReference>
<evidence type="ECO:0000259" key="4">
    <source>
        <dbReference type="SMART" id="SM00382"/>
    </source>
</evidence>
<protein>
    <submittedName>
        <fullName evidence="5">DNA replication protein DnaC</fullName>
    </submittedName>
</protein>
<comment type="similarity">
    <text evidence="1">Belongs to the IS21/IS1162 putative ATP-binding protein family.</text>
</comment>
<evidence type="ECO:0000313" key="5">
    <source>
        <dbReference type="EMBL" id="TDP84784.1"/>
    </source>
</evidence>
<proteinExistence type="inferred from homology"/>
<dbReference type="InterPro" id="IPR027417">
    <property type="entry name" value="P-loop_NTPase"/>
</dbReference>
<dbReference type="Gene3D" id="3.40.50.300">
    <property type="entry name" value="P-loop containing nucleotide triphosphate hydrolases"/>
    <property type="match status" value="1"/>
</dbReference>
<dbReference type="Pfam" id="PF01695">
    <property type="entry name" value="IstB_IS21"/>
    <property type="match status" value="1"/>
</dbReference>
<gene>
    <name evidence="5" type="ORF">EV672_103358</name>
</gene>